<evidence type="ECO:0000256" key="9">
    <source>
        <dbReference type="HAMAP-Rule" id="MF_00183"/>
    </source>
</evidence>
<dbReference type="NCBIfam" id="TIGR00243">
    <property type="entry name" value="Dxr"/>
    <property type="match status" value="1"/>
</dbReference>
<feature type="binding site" evidence="9">
    <location>
        <position position="150"/>
    </location>
    <ligand>
        <name>NADPH</name>
        <dbReference type="ChEBI" id="CHEBI:57783"/>
    </ligand>
</feature>
<reference evidence="13 14" key="1">
    <citation type="submission" date="2017-03" db="EMBL/GenBank/DDBJ databases">
        <authorList>
            <person name="Afonso C.L."/>
            <person name="Miller P.J."/>
            <person name="Scott M.A."/>
            <person name="Spackman E."/>
            <person name="Goraichik I."/>
            <person name="Dimitrov K.M."/>
            <person name="Suarez D.L."/>
            <person name="Swayne D.E."/>
        </authorList>
    </citation>
    <scope>NUCLEOTIDE SEQUENCE [LARGE SCALE GENOMIC DNA]</scope>
    <source>
        <strain evidence="13">PRJEB14757</strain>
    </source>
</reference>
<dbReference type="EMBL" id="FWEV01000001">
    <property type="protein sequence ID" value="SLM27370.1"/>
    <property type="molecule type" value="Genomic_DNA"/>
</dbReference>
<dbReference type="Gene3D" id="3.40.50.720">
    <property type="entry name" value="NAD(P)-binding Rossmann-like Domain"/>
    <property type="match status" value="1"/>
</dbReference>
<feature type="domain" description="1-deoxy-D-xylulose 5-phosphate reductoisomerase N-terminal" evidence="10">
    <location>
        <begin position="25"/>
        <end position="156"/>
    </location>
</feature>
<dbReference type="AlphaFoldDB" id="A0A1W1H4G9"/>
<protein>
    <recommendedName>
        <fullName evidence="9">1-deoxy-D-xylulose 5-phosphate reductoisomerase</fullName>
        <shortName evidence="9">DXP reductoisomerase</shortName>
        <ecNumber evidence="9">1.1.1.267</ecNumber>
    </recommendedName>
    <alternativeName>
        <fullName evidence="9">1-deoxyxylulose-5-phosphate reductoisomerase</fullName>
    </alternativeName>
    <alternativeName>
        <fullName evidence="9">2-C-methyl-D-erythritol 4-phosphate synthase</fullName>
    </alternativeName>
</protein>
<dbReference type="UniPathway" id="UPA00056">
    <property type="reaction ID" value="UER00092"/>
</dbReference>
<feature type="binding site" evidence="9">
    <location>
        <position position="175"/>
    </location>
    <ligand>
        <name>1-deoxy-D-xylulose 5-phosphate</name>
        <dbReference type="ChEBI" id="CHEBI:57792"/>
    </ligand>
</feature>
<comment type="catalytic activity">
    <reaction evidence="8">
        <text>2-C-methyl-D-erythritol 4-phosphate + NADP(+) = 1-deoxy-D-xylulose 5-phosphate + NADPH + H(+)</text>
        <dbReference type="Rhea" id="RHEA:13717"/>
        <dbReference type="ChEBI" id="CHEBI:15378"/>
        <dbReference type="ChEBI" id="CHEBI:57783"/>
        <dbReference type="ChEBI" id="CHEBI:57792"/>
        <dbReference type="ChEBI" id="CHEBI:58262"/>
        <dbReference type="ChEBI" id="CHEBI:58349"/>
        <dbReference type="EC" id="1.1.1.267"/>
    </reaction>
    <physiologicalReaction direction="right-to-left" evidence="8">
        <dbReference type="Rhea" id="RHEA:13719"/>
    </physiologicalReaction>
</comment>
<comment type="cofactor">
    <cofactor evidence="9">
        <name>Mg(2+)</name>
        <dbReference type="ChEBI" id="CHEBI:18420"/>
    </cofactor>
    <cofactor evidence="9">
        <name>Mn(2+)</name>
        <dbReference type="ChEBI" id="CHEBI:29035"/>
    </cofactor>
</comment>
<feature type="domain" description="DXP reductoisomerase C-terminal" evidence="12">
    <location>
        <begin position="285"/>
        <end position="401"/>
    </location>
</feature>
<evidence type="ECO:0000256" key="7">
    <source>
        <dbReference type="ARBA" id="ARBA00023229"/>
    </source>
</evidence>
<dbReference type="InterPro" id="IPR026877">
    <property type="entry name" value="DXPR_C"/>
</dbReference>
<evidence type="ECO:0000256" key="5">
    <source>
        <dbReference type="ARBA" id="ARBA00023002"/>
    </source>
</evidence>
<comment type="similarity">
    <text evidence="2 9">Belongs to the DXR family.</text>
</comment>
<dbReference type="HAMAP" id="MF_00183">
    <property type="entry name" value="DXP_reductoisom"/>
    <property type="match status" value="1"/>
</dbReference>
<evidence type="ECO:0000256" key="3">
    <source>
        <dbReference type="ARBA" id="ARBA00022723"/>
    </source>
</evidence>
<evidence type="ECO:0000256" key="4">
    <source>
        <dbReference type="ARBA" id="ARBA00022857"/>
    </source>
</evidence>
<dbReference type="SUPFAM" id="SSF55347">
    <property type="entry name" value="Glyceraldehyde-3-phosphate dehydrogenase-like, C-terminal domain"/>
    <property type="match status" value="1"/>
</dbReference>
<feature type="binding site" evidence="9">
    <location>
        <position position="31"/>
    </location>
    <ligand>
        <name>NADPH</name>
        <dbReference type="ChEBI" id="CHEBI:57783"/>
    </ligand>
</feature>
<accession>A0A1W1H4G9</accession>
<evidence type="ECO:0000313" key="13">
    <source>
        <dbReference type="EMBL" id="SLM27370.1"/>
    </source>
</evidence>
<feature type="binding site" evidence="9">
    <location>
        <position position="32"/>
    </location>
    <ligand>
        <name>NADPH</name>
        <dbReference type="ChEBI" id="CHEBI:57783"/>
    </ligand>
</feature>
<comment type="function">
    <text evidence="9">Catalyzes the NADPH-dependent rearrangement and reduction of 1-deoxy-D-xylulose-5-phosphate (DXP) to 2-C-methyl-D-erythritol 4-phosphate (MEP).</text>
</comment>
<evidence type="ECO:0000259" key="11">
    <source>
        <dbReference type="Pfam" id="PF08436"/>
    </source>
</evidence>
<dbReference type="PIRSF" id="PIRSF006205">
    <property type="entry name" value="Dxp_reductismrs"/>
    <property type="match status" value="1"/>
</dbReference>
<dbReference type="NCBIfam" id="NF009114">
    <property type="entry name" value="PRK12464.1"/>
    <property type="match status" value="1"/>
</dbReference>
<evidence type="ECO:0000259" key="12">
    <source>
        <dbReference type="Pfam" id="PF13288"/>
    </source>
</evidence>
<feature type="binding site" evidence="9">
    <location>
        <position position="241"/>
    </location>
    <ligand>
        <name>1-deoxy-D-xylulose 5-phosphate</name>
        <dbReference type="ChEBI" id="CHEBI:57792"/>
    </ligand>
</feature>
<name>A0A1W1H4G9_9BACT</name>
<dbReference type="InterPro" id="IPR003821">
    <property type="entry name" value="DXP_reductoisomerase"/>
</dbReference>
<feature type="domain" description="1-deoxy-D-xylulose 5-phosphate reductoisomerase C-terminal" evidence="11">
    <location>
        <begin position="170"/>
        <end position="253"/>
    </location>
</feature>
<keyword evidence="13" id="KW-0413">Isomerase</keyword>
<organism evidence="13 14">
    <name type="scientific">Desulfamplus magnetovallimortis</name>
    <dbReference type="NCBI Taxonomy" id="1246637"/>
    <lineage>
        <taxon>Bacteria</taxon>
        <taxon>Pseudomonadati</taxon>
        <taxon>Thermodesulfobacteriota</taxon>
        <taxon>Desulfobacteria</taxon>
        <taxon>Desulfobacterales</taxon>
        <taxon>Desulfobacteraceae</taxon>
        <taxon>Desulfamplus</taxon>
    </lineage>
</organism>
<feature type="binding site" evidence="9">
    <location>
        <position position="176"/>
    </location>
    <ligand>
        <name>Mn(2+)</name>
        <dbReference type="ChEBI" id="CHEBI:29035"/>
    </ligand>
</feature>
<gene>
    <name evidence="9 13" type="primary">dxr</name>
    <name evidence="13" type="ORF">MTBBW1_10029</name>
</gene>
<dbReference type="PANTHER" id="PTHR30525:SF0">
    <property type="entry name" value="1-DEOXY-D-XYLULOSE 5-PHOSPHATE REDUCTOISOMERASE, CHLOROPLASTIC"/>
    <property type="match status" value="1"/>
</dbReference>
<keyword evidence="3 9" id="KW-0479">Metal-binding</keyword>
<comment type="caution">
    <text evidence="9">Lacks conserved residue(s) required for the propagation of feature annotation.</text>
</comment>
<keyword evidence="9" id="KW-0460">Magnesium</keyword>
<feature type="binding site" evidence="9">
    <location>
        <position position="245"/>
    </location>
    <ligand>
        <name>Mn(2+)</name>
        <dbReference type="ChEBI" id="CHEBI:29035"/>
    </ligand>
</feature>
<feature type="binding site" evidence="9">
    <location>
        <position position="149"/>
    </location>
    <ligand>
        <name>1-deoxy-D-xylulose 5-phosphate</name>
        <dbReference type="ChEBI" id="CHEBI:57792"/>
    </ligand>
</feature>
<keyword evidence="5 9" id="KW-0560">Oxidoreductase</keyword>
<dbReference type="FunFam" id="3.40.50.720:FF:000045">
    <property type="entry name" value="1-deoxy-D-xylulose 5-phosphate reductoisomerase"/>
    <property type="match status" value="1"/>
</dbReference>
<dbReference type="SUPFAM" id="SSF69055">
    <property type="entry name" value="1-deoxy-D-xylulose-5-phosphate reductoisomerase, C-terminal domain"/>
    <property type="match status" value="1"/>
</dbReference>
<dbReference type="Proteomes" id="UP000191931">
    <property type="component" value="Unassembled WGS sequence"/>
</dbReference>
<dbReference type="STRING" id="1246637.MTBBW1_10029"/>
<dbReference type="SUPFAM" id="SSF51735">
    <property type="entry name" value="NAD(P)-binding Rossmann-fold domains"/>
    <property type="match status" value="1"/>
</dbReference>
<comment type="pathway">
    <text evidence="1 9">Isoprenoid biosynthesis; isopentenyl diphosphate biosynthesis via DXP pathway; isopentenyl diphosphate from 1-deoxy-D-xylulose 5-phosphate: step 1/6.</text>
</comment>
<feature type="binding site" evidence="9">
    <location>
        <position position="33"/>
    </location>
    <ligand>
        <name>NADPH</name>
        <dbReference type="ChEBI" id="CHEBI:57783"/>
    </ligand>
</feature>
<feature type="binding site" evidence="9">
    <location>
        <position position="57"/>
    </location>
    <ligand>
        <name>NADPH</name>
        <dbReference type="ChEBI" id="CHEBI:57783"/>
    </ligand>
</feature>
<dbReference type="Gene3D" id="1.10.1740.10">
    <property type="match status" value="1"/>
</dbReference>
<feature type="binding site" evidence="9">
    <location>
        <position position="174"/>
    </location>
    <ligand>
        <name>Mn(2+)</name>
        <dbReference type="ChEBI" id="CHEBI:29035"/>
    </ligand>
</feature>
<dbReference type="InterPro" id="IPR036291">
    <property type="entry name" value="NAD(P)-bd_dom_sf"/>
</dbReference>
<dbReference type="InterPro" id="IPR036169">
    <property type="entry name" value="DXPR_C_sf"/>
</dbReference>
<dbReference type="InterPro" id="IPR013512">
    <property type="entry name" value="DXP_reductoisomerase_N"/>
</dbReference>
<feature type="binding site" evidence="9">
    <location>
        <position position="200"/>
    </location>
    <ligand>
        <name>1-deoxy-D-xylulose 5-phosphate</name>
        <dbReference type="ChEBI" id="CHEBI:57792"/>
    </ligand>
</feature>
<evidence type="ECO:0000256" key="1">
    <source>
        <dbReference type="ARBA" id="ARBA00005094"/>
    </source>
</evidence>
<keyword evidence="4 9" id="KW-0521">NADP</keyword>
<feature type="binding site" evidence="9">
    <location>
        <position position="229"/>
    </location>
    <ligand>
        <name>NADPH</name>
        <dbReference type="ChEBI" id="CHEBI:57783"/>
    </ligand>
</feature>
<keyword evidence="14" id="KW-1185">Reference proteome</keyword>
<dbReference type="Pfam" id="PF02670">
    <property type="entry name" value="DXP_reductoisom"/>
    <property type="match status" value="1"/>
</dbReference>
<feature type="binding site" evidence="9">
    <location>
        <position position="242"/>
    </location>
    <ligand>
        <name>1-deoxy-D-xylulose 5-phosphate</name>
        <dbReference type="ChEBI" id="CHEBI:57792"/>
    </ligand>
</feature>
<dbReference type="GO" id="GO:0030145">
    <property type="term" value="F:manganese ion binding"/>
    <property type="evidence" value="ECO:0007669"/>
    <property type="project" value="TreeGrafter"/>
</dbReference>
<evidence type="ECO:0000256" key="8">
    <source>
        <dbReference type="ARBA" id="ARBA00048543"/>
    </source>
</evidence>
<evidence type="ECO:0000259" key="10">
    <source>
        <dbReference type="Pfam" id="PF02670"/>
    </source>
</evidence>
<evidence type="ECO:0000256" key="6">
    <source>
        <dbReference type="ARBA" id="ARBA00023211"/>
    </source>
</evidence>
<sequence>MVCFLLHQWLIFSRSFCCDIMKKRVAVLGSTGSIGRSALDVAAMHPDLFDVTVLACANNVVRLAHQIQTFKPEMAVVLTEERADELKSILDGMQEDIRQVDIVWGEDGYAMAASHEMADAVLLAMVGAAGLMPALAAIEAGKHIALANKETLVMAGEIVMARAAAKGITIYPVDSEHSAIFQCLEGNASKYLKKIFLTASGGPFRNTPLEKFKSIRPEDALNHPTWDMGSKITIDSATLMNKALEVVEAVHLFNTPEDKVDVIVHPQSIVHSMVGFKDGSIIAQMGLPDMRAAISYALAWPERLELELEFPDFASIGNLLFEAPDTSRFPSLEFAREACRQGGTLPAVMNASNEIAVQAFLDNKISFPEIFDIIEKSMADHRNKTDLDIKSVLDADKWAREKSFSLI</sequence>
<dbReference type="GO" id="GO:0030604">
    <property type="term" value="F:1-deoxy-D-xylulose-5-phosphate reductoisomerase activity"/>
    <property type="evidence" value="ECO:0007669"/>
    <property type="project" value="UniProtKB-UniRule"/>
</dbReference>
<evidence type="ECO:0000256" key="2">
    <source>
        <dbReference type="ARBA" id="ARBA00006825"/>
    </source>
</evidence>
<proteinExistence type="inferred from homology"/>
<feature type="binding site" evidence="9">
    <location>
        <position position="223"/>
    </location>
    <ligand>
        <name>1-deoxy-D-xylulose 5-phosphate</name>
        <dbReference type="ChEBI" id="CHEBI:57792"/>
    </ligand>
</feature>
<dbReference type="InterPro" id="IPR013644">
    <property type="entry name" value="DXP_reductoisomerase_C"/>
</dbReference>
<feature type="binding site" evidence="9">
    <location>
        <position position="148"/>
    </location>
    <ligand>
        <name>NADPH</name>
        <dbReference type="ChEBI" id="CHEBI:57783"/>
    </ligand>
</feature>
<dbReference type="PANTHER" id="PTHR30525">
    <property type="entry name" value="1-DEOXY-D-XYLULOSE 5-PHOSPHATE REDUCTOISOMERASE"/>
    <property type="match status" value="1"/>
</dbReference>
<feature type="binding site" evidence="9">
    <location>
        <position position="245"/>
    </location>
    <ligand>
        <name>1-deoxy-D-xylulose 5-phosphate</name>
        <dbReference type="ChEBI" id="CHEBI:57792"/>
    </ligand>
</feature>
<feature type="binding site" evidence="9">
    <location>
        <position position="34"/>
    </location>
    <ligand>
        <name>NADPH</name>
        <dbReference type="ChEBI" id="CHEBI:57783"/>
    </ligand>
</feature>
<dbReference type="EC" id="1.1.1.267" evidence="9"/>
<feature type="binding site" evidence="9">
    <location>
        <position position="59"/>
    </location>
    <ligand>
        <name>NADPH</name>
        <dbReference type="ChEBI" id="CHEBI:57783"/>
    </ligand>
</feature>
<feature type="binding site" evidence="9">
    <location>
        <position position="236"/>
    </location>
    <ligand>
        <name>1-deoxy-D-xylulose 5-phosphate</name>
        <dbReference type="ChEBI" id="CHEBI:57792"/>
    </ligand>
</feature>
<dbReference type="Pfam" id="PF08436">
    <property type="entry name" value="DXP_redisom_C"/>
    <property type="match status" value="1"/>
</dbReference>
<dbReference type="GO" id="GO:0051484">
    <property type="term" value="P:isopentenyl diphosphate biosynthetic process, methylerythritol 4-phosphate pathway involved in terpenoid biosynthetic process"/>
    <property type="evidence" value="ECO:0007669"/>
    <property type="project" value="UniProtKB-ARBA"/>
</dbReference>
<evidence type="ECO:0000313" key="14">
    <source>
        <dbReference type="Proteomes" id="UP000191931"/>
    </source>
</evidence>
<dbReference type="GO" id="GO:0016853">
    <property type="term" value="F:isomerase activity"/>
    <property type="evidence" value="ECO:0007669"/>
    <property type="project" value="UniProtKB-KW"/>
</dbReference>
<feature type="binding site" evidence="9">
    <location>
        <position position="176"/>
    </location>
    <ligand>
        <name>1-deoxy-D-xylulose 5-phosphate</name>
        <dbReference type="ChEBI" id="CHEBI:57792"/>
    </ligand>
</feature>
<keyword evidence="6 9" id="KW-0464">Manganese</keyword>
<dbReference type="Pfam" id="PF13288">
    <property type="entry name" value="DXPR_C"/>
    <property type="match status" value="1"/>
</dbReference>
<keyword evidence="7 9" id="KW-0414">Isoprene biosynthesis</keyword>
<dbReference type="GO" id="GO:0070402">
    <property type="term" value="F:NADPH binding"/>
    <property type="evidence" value="ECO:0007669"/>
    <property type="project" value="InterPro"/>
</dbReference>